<reference evidence="3 4" key="1">
    <citation type="submission" date="2016-10" db="EMBL/GenBank/DDBJ databases">
        <authorList>
            <person name="de Groot N.N."/>
        </authorList>
    </citation>
    <scope>NUCLEOTIDE SEQUENCE [LARGE SCALE GENOMIC DNA]</scope>
    <source>
        <strain evidence="3 4">DSM 44778</strain>
    </source>
</reference>
<accession>A0A1I3T481</accession>
<name>A0A1I3T481_9BACL</name>
<keyword evidence="1" id="KW-0812">Transmembrane</keyword>
<dbReference type="Gene3D" id="2.60.40.420">
    <property type="entry name" value="Cupredoxins - blue copper proteins"/>
    <property type="match status" value="1"/>
</dbReference>
<feature type="domain" description="EfeO-type cupredoxin-like" evidence="2">
    <location>
        <begin position="210"/>
        <end position="301"/>
    </location>
</feature>
<dbReference type="Pfam" id="PF13473">
    <property type="entry name" value="Cupredoxin_1"/>
    <property type="match status" value="1"/>
</dbReference>
<protein>
    <submittedName>
        <fullName evidence="3">Cupredoxin-like domain-containing protein</fullName>
    </submittedName>
</protein>
<gene>
    <name evidence="3" type="ORF">SAMN05421852_11517</name>
</gene>
<dbReference type="InterPro" id="IPR008972">
    <property type="entry name" value="Cupredoxin"/>
</dbReference>
<keyword evidence="1" id="KW-1133">Transmembrane helix</keyword>
<organism evidence="3 4">
    <name type="scientific">Thermoflavimicrobium dichotomicum</name>
    <dbReference type="NCBI Taxonomy" id="46223"/>
    <lineage>
        <taxon>Bacteria</taxon>
        <taxon>Bacillati</taxon>
        <taxon>Bacillota</taxon>
        <taxon>Bacilli</taxon>
        <taxon>Bacillales</taxon>
        <taxon>Thermoactinomycetaceae</taxon>
        <taxon>Thermoflavimicrobium</taxon>
    </lineage>
</organism>
<keyword evidence="4" id="KW-1185">Reference proteome</keyword>
<feature type="transmembrane region" description="Helical" evidence="1">
    <location>
        <begin position="12"/>
        <end position="36"/>
    </location>
</feature>
<dbReference type="InterPro" id="IPR028096">
    <property type="entry name" value="EfeO_Cupredoxin"/>
</dbReference>
<evidence type="ECO:0000313" key="4">
    <source>
        <dbReference type="Proteomes" id="UP000199545"/>
    </source>
</evidence>
<dbReference type="EMBL" id="FORR01000015">
    <property type="protein sequence ID" value="SFJ64486.1"/>
    <property type="molecule type" value="Genomic_DNA"/>
</dbReference>
<evidence type="ECO:0000256" key="1">
    <source>
        <dbReference type="SAM" id="Phobius"/>
    </source>
</evidence>
<dbReference type="Proteomes" id="UP000199545">
    <property type="component" value="Unassembled WGS sequence"/>
</dbReference>
<dbReference type="AlphaFoldDB" id="A0A1I3T481"/>
<proteinExistence type="predicted"/>
<feature type="transmembrane region" description="Helical" evidence="1">
    <location>
        <begin position="42"/>
        <end position="62"/>
    </location>
</feature>
<sequence length="303" mass="33657">MCLIDFISRKGGSFLFSFILLGFLLIITIYLIFLIPRRMKNISLMTAMMVAMTIAMISSLYFGTILGVIAQHRMLEPTIFAVIYGMLVGYFVGKPFHLLAVLDGMLAGIMGGMMGAMLGVMVLNQSPEWILALLGVIFLLILLILIHGISRKTGNEEGVPQKYTWWVILPIVFFMIGFLIFSSESRSHIANWCQLPGTAVNQLPPLTEIKAAEKNGVQEIQIHVQANGYFPNQVKAKAGVPVKLRFINHDPSSCASSLVMENFGIRQFLKQGETVIVLPPQPPGTYLFHCEMNMFSGKIIVEP</sequence>
<feature type="transmembrane region" description="Helical" evidence="1">
    <location>
        <begin position="163"/>
        <end position="181"/>
    </location>
</feature>
<keyword evidence="1" id="KW-0472">Membrane</keyword>
<feature type="transmembrane region" description="Helical" evidence="1">
    <location>
        <begin position="98"/>
        <end position="123"/>
    </location>
</feature>
<evidence type="ECO:0000313" key="3">
    <source>
        <dbReference type="EMBL" id="SFJ64486.1"/>
    </source>
</evidence>
<dbReference type="SUPFAM" id="SSF49503">
    <property type="entry name" value="Cupredoxins"/>
    <property type="match status" value="1"/>
</dbReference>
<evidence type="ECO:0000259" key="2">
    <source>
        <dbReference type="Pfam" id="PF13473"/>
    </source>
</evidence>
<feature type="transmembrane region" description="Helical" evidence="1">
    <location>
        <begin position="74"/>
        <end position="92"/>
    </location>
</feature>
<feature type="transmembrane region" description="Helical" evidence="1">
    <location>
        <begin position="130"/>
        <end position="151"/>
    </location>
</feature>
<dbReference type="OrthoDB" id="9800141at2"/>